<evidence type="ECO:0000313" key="1">
    <source>
        <dbReference type="EMBL" id="OMJ29258.1"/>
    </source>
</evidence>
<proteinExistence type="predicted"/>
<gene>
    <name evidence="1" type="ORF">AYI69_g1243</name>
</gene>
<accession>A0A1R1YQT1</accession>
<comment type="caution">
    <text evidence="1">The sequence shown here is derived from an EMBL/GenBank/DDBJ whole genome shotgun (WGS) entry which is preliminary data.</text>
</comment>
<dbReference type="EMBL" id="LSSM01000335">
    <property type="protein sequence ID" value="OMJ29258.1"/>
    <property type="molecule type" value="Genomic_DNA"/>
</dbReference>
<sequence length="85" mass="9199">MNLDLFWVPFADTSIADSPHYSTYPNSLANFSAITLNPDPVSSCHSSQTFPCSSAEGFSVSSRHDVSSILLEGLPAVSFEFQLLV</sequence>
<dbReference type="AlphaFoldDB" id="A0A1R1YQT1"/>
<name>A0A1R1YQT1_9FUNG</name>
<dbReference type="Proteomes" id="UP000187429">
    <property type="component" value="Unassembled WGS sequence"/>
</dbReference>
<evidence type="ECO:0000313" key="2">
    <source>
        <dbReference type="Proteomes" id="UP000187429"/>
    </source>
</evidence>
<reference evidence="2" key="1">
    <citation type="submission" date="2017-01" db="EMBL/GenBank/DDBJ databases">
        <authorList>
            <person name="Wang Y."/>
            <person name="White M."/>
            <person name="Kvist S."/>
            <person name="Moncalvo J.-M."/>
        </authorList>
    </citation>
    <scope>NUCLEOTIDE SEQUENCE [LARGE SCALE GENOMIC DNA]</scope>
    <source>
        <strain evidence="2">ID-206-W2</strain>
    </source>
</reference>
<keyword evidence="2" id="KW-1185">Reference proteome</keyword>
<protein>
    <submittedName>
        <fullName evidence="1">Uncharacterized protein</fullName>
    </submittedName>
</protein>
<organism evidence="1 2">
    <name type="scientific">Smittium culicis</name>
    <dbReference type="NCBI Taxonomy" id="133412"/>
    <lineage>
        <taxon>Eukaryota</taxon>
        <taxon>Fungi</taxon>
        <taxon>Fungi incertae sedis</taxon>
        <taxon>Zoopagomycota</taxon>
        <taxon>Kickxellomycotina</taxon>
        <taxon>Harpellomycetes</taxon>
        <taxon>Harpellales</taxon>
        <taxon>Legeriomycetaceae</taxon>
        <taxon>Smittium</taxon>
    </lineage>
</organism>